<proteinExistence type="inferred from homology"/>
<dbReference type="InterPro" id="IPR036291">
    <property type="entry name" value="NAD(P)-bd_dom_sf"/>
</dbReference>
<protein>
    <submittedName>
        <fullName evidence="4">Unnamed protein product</fullName>
    </submittedName>
</protein>
<evidence type="ECO:0000256" key="2">
    <source>
        <dbReference type="ARBA" id="ARBA00023445"/>
    </source>
</evidence>
<name>A0A9W6SWS1_CANBO</name>
<comment type="caution">
    <text evidence="4">The sequence shown here is derived from an EMBL/GenBank/DDBJ whole genome shotgun (WGS) entry which is preliminary data.</text>
</comment>
<dbReference type="EMBL" id="BSXN01000465">
    <property type="protein sequence ID" value="GME68674.1"/>
    <property type="molecule type" value="Genomic_DNA"/>
</dbReference>
<organism evidence="4 5">
    <name type="scientific">Candida boidinii</name>
    <name type="common">Yeast</name>
    <dbReference type="NCBI Taxonomy" id="5477"/>
    <lineage>
        <taxon>Eukaryota</taxon>
        <taxon>Fungi</taxon>
        <taxon>Dikarya</taxon>
        <taxon>Ascomycota</taxon>
        <taxon>Saccharomycotina</taxon>
        <taxon>Pichiomycetes</taxon>
        <taxon>Pichiales</taxon>
        <taxon>Pichiaceae</taxon>
        <taxon>Ogataea</taxon>
        <taxon>Ogataea/Candida clade</taxon>
    </lineage>
</organism>
<reference evidence="4" key="1">
    <citation type="submission" date="2023-04" db="EMBL/GenBank/DDBJ databases">
        <title>Candida boidinii NBRC 10035.</title>
        <authorList>
            <person name="Ichikawa N."/>
            <person name="Sato H."/>
            <person name="Tonouchi N."/>
        </authorList>
    </citation>
    <scope>NUCLEOTIDE SEQUENCE</scope>
    <source>
        <strain evidence="4">NBRC 10035</strain>
    </source>
</reference>
<dbReference type="InterPro" id="IPR050425">
    <property type="entry name" value="NAD(P)_dehydrat-like"/>
</dbReference>
<evidence type="ECO:0000256" key="1">
    <source>
        <dbReference type="ARBA" id="ARBA00023002"/>
    </source>
</evidence>
<dbReference type="GO" id="GO:0016616">
    <property type="term" value="F:oxidoreductase activity, acting on the CH-OH group of donors, NAD or NADP as acceptor"/>
    <property type="evidence" value="ECO:0007669"/>
    <property type="project" value="TreeGrafter"/>
</dbReference>
<dbReference type="Pfam" id="PF01370">
    <property type="entry name" value="Epimerase"/>
    <property type="match status" value="1"/>
</dbReference>
<dbReference type="Gene3D" id="3.40.50.720">
    <property type="entry name" value="NAD(P)-binding Rossmann-like Domain"/>
    <property type="match status" value="1"/>
</dbReference>
<dbReference type="Proteomes" id="UP001165120">
    <property type="component" value="Unassembled WGS sequence"/>
</dbReference>
<keyword evidence="1" id="KW-0560">Oxidoreductase</keyword>
<dbReference type="PANTHER" id="PTHR10366">
    <property type="entry name" value="NAD DEPENDENT EPIMERASE/DEHYDRATASE"/>
    <property type="match status" value="1"/>
</dbReference>
<evidence type="ECO:0000313" key="5">
    <source>
        <dbReference type="Proteomes" id="UP001165120"/>
    </source>
</evidence>
<gene>
    <name evidence="4" type="ORF">Cboi02_000179500</name>
</gene>
<evidence type="ECO:0000259" key="3">
    <source>
        <dbReference type="Pfam" id="PF01370"/>
    </source>
</evidence>
<accession>A0A9W6SWS1</accession>
<sequence>MSADKVLVTGATGFLATHIVDVLLSKGYKVIGTARSEAKYEPLLKEFQAKYPQGDLSFEIVQDIGAPNAFDEVLKKHNDIKHVLHTASPHIFGTNKSPEEAYKIPALEGTKNVLRAIKDHAPQVEHVVITSSYVTMIEFSQAKQPPANADFFWSTLTEQPPANEDYWSSLSWDQVGDDELKAYSSSKKLAEEVAWDFVKTESPHFALTTLTPPYIFGPQVFDSQVGKTLNTSNQVIINASDIDPSTIEAQKDNSILFIDVRDIAFAHVAPLSTTSMNNKRIFTASSFFCNQSVLNAMNKIPALKGKVAVGDPSYCDSEEFKKGLREIDNSASVKLLGNIQFISLDKSVADIYEQYYRVNKI</sequence>
<keyword evidence="5" id="KW-1185">Reference proteome</keyword>
<dbReference type="PANTHER" id="PTHR10366:SF564">
    <property type="entry name" value="STEROL-4-ALPHA-CARBOXYLATE 3-DEHYDROGENASE, DECARBOXYLATING"/>
    <property type="match status" value="1"/>
</dbReference>
<dbReference type="InterPro" id="IPR001509">
    <property type="entry name" value="Epimerase_deHydtase"/>
</dbReference>
<comment type="similarity">
    <text evidence="2">Belongs to the NAD(P)-dependent epimerase/dehydratase family. Dihydroflavonol-4-reductase subfamily.</text>
</comment>
<evidence type="ECO:0000313" key="4">
    <source>
        <dbReference type="EMBL" id="GME68674.1"/>
    </source>
</evidence>
<feature type="domain" description="NAD-dependent epimerase/dehydratase" evidence="3">
    <location>
        <begin position="6"/>
        <end position="273"/>
    </location>
</feature>
<dbReference type="SUPFAM" id="SSF51735">
    <property type="entry name" value="NAD(P)-binding Rossmann-fold domains"/>
    <property type="match status" value="1"/>
</dbReference>
<dbReference type="FunFam" id="3.40.50.720:FF:000191">
    <property type="entry name" value="Methylglyoxal reductase (NADPH-dependent)"/>
    <property type="match status" value="1"/>
</dbReference>
<dbReference type="AlphaFoldDB" id="A0A9W6SWS1"/>